<dbReference type="InterPro" id="IPR042176">
    <property type="entry name" value="Pantoate_ligase_C"/>
</dbReference>
<evidence type="ECO:0000256" key="3">
    <source>
        <dbReference type="ARBA" id="ARBA00012219"/>
    </source>
</evidence>
<evidence type="ECO:0000256" key="10">
    <source>
        <dbReference type="ARBA" id="ARBA00032806"/>
    </source>
</evidence>
<dbReference type="OrthoDB" id="2020436at2759"/>
<evidence type="ECO:0000256" key="7">
    <source>
        <dbReference type="ARBA" id="ARBA00022741"/>
    </source>
</evidence>
<comment type="similarity">
    <text evidence="2">Belongs to the pantothenate synthetase family.</text>
</comment>
<dbReference type="InterPro" id="IPR003721">
    <property type="entry name" value="Pantoate_ligase"/>
</dbReference>
<sequence>MESTMSSPGNTPLPSHSPNPIPVYSTIAPLRSLRRQTTLSGQTIGLVPTMGALHTGHLSLILHAAHHNRTLVVSIFVNPAQFAPHEDLAIYPRTLESDLQQLHNLNAQLDLQDPTGTVLGRIAGVFHPEPSILYPRGIPLDPMKQRGAFVSVEPLSKKLEGVSRPHFFRGVATVCSKLFNIIQPDAAYFGQKDVQQTIVLKTLVADLHFPVRIVVCPTARDQTDGLALSSRNVYLGKTRRAYAGCLYQALEAGRRVYEDGLERGGVEAKEILSAAMMVLRVFVEEGMLEVEYLSLAESGELEEFEPEEKVNRERGEGAVMSGAVRMLPIEEGQGVVRLIDNVIL</sequence>
<dbReference type="SUPFAM" id="SSF52374">
    <property type="entry name" value="Nucleotidylyl transferase"/>
    <property type="match status" value="1"/>
</dbReference>
<dbReference type="PANTHER" id="PTHR21299">
    <property type="entry name" value="CYTIDYLATE KINASE/PANTOATE-BETA-ALANINE LIGASE"/>
    <property type="match status" value="1"/>
</dbReference>
<dbReference type="Proteomes" id="UP000267821">
    <property type="component" value="Unassembled WGS sequence"/>
</dbReference>
<dbReference type="AlphaFoldDB" id="A0A3N4LDY6"/>
<keyword evidence="14" id="KW-1185">Reference proteome</keyword>
<dbReference type="GO" id="GO:0015940">
    <property type="term" value="P:pantothenate biosynthetic process"/>
    <property type="evidence" value="ECO:0007669"/>
    <property type="project" value="UniProtKB-UniPathway"/>
</dbReference>
<reference evidence="13 14" key="1">
    <citation type="journal article" date="2018" name="Nat. Ecol. Evol.">
        <title>Pezizomycetes genomes reveal the molecular basis of ectomycorrhizal truffle lifestyle.</title>
        <authorList>
            <person name="Murat C."/>
            <person name="Payen T."/>
            <person name="Noel B."/>
            <person name="Kuo A."/>
            <person name="Morin E."/>
            <person name="Chen J."/>
            <person name="Kohler A."/>
            <person name="Krizsan K."/>
            <person name="Balestrini R."/>
            <person name="Da Silva C."/>
            <person name="Montanini B."/>
            <person name="Hainaut M."/>
            <person name="Levati E."/>
            <person name="Barry K.W."/>
            <person name="Belfiori B."/>
            <person name="Cichocki N."/>
            <person name="Clum A."/>
            <person name="Dockter R.B."/>
            <person name="Fauchery L."/>
            <person name="Guy J."/>
            <person name="Iotti M."/>
            <person name="Le Tacon F."/>
            <person name="Lindquist E.A."/>
            <person name="Lipzen A."/>
            <person name="Malagnac F."/>
            <person name="Mello A."/>
            <person name="Molinier V."/>
            <person name="Miyauchi S."/>
            <person name="Poulain J."/>
            <person name="Riccioni C."/>
            <person name="Rubini A."/>
            <person name="Sitrit Y."/>
            <person name="Splivallo R."/>
            <person name="Traeger S."/>
            <person name="Wang M."/>
            <person name="Zifcakova L."/>
            <person name="Wipf D."/>
            <person name="Zambonelli A."/>
            <person name="Paolocci F."/>
            <person name="Nowrousian M."/>
            <person name="Ottonello S."/>
            <person name="Baldrian P."/>
            <person name="Spatafora J.W."/>
            <person name="Henrissat B."/>
            <person name="Nagy L.G."/>
            <person name="Aury J.M."/>
            <person name="Wincker P."/>
            <person name="Grigoriev I.V."/>
            <person name="Bonfante P."/>
            <person name="Martin F.M."/>
        </authorList>
    </citation>
    <scope>NUCLEOTIDE SEQUENCE [LARGE SCALE GENOMIC DNA]</scope>
    <source>
        <strain evidence="13 14">ATCC MYA-4762</strain>
    </source>
</reference>
<dbReference type="HAMAP" id="MF_00158">
    <property type="entry name" value="PanC"/>
    <property type="match status" value="1"/>
</dbReference>
<dbReference type="EMBL" id="ML121585">
    <property type="protein sequence ID" value="RPB19699.1"/>
    <property type="molecule type" value="Genomic_DNA"/>
</dbReference>
<proteinExistence type="inferred from homology"/>
<evidence type="ECO:0000256" key="12">
    <source>
        <dbReference type="SAM" id="MobiDB-lite"/>
    </source>
</evidence>
<evidence type="ECO:0000256" key="2">
    <source>
        <dbReference type="ARBA" id="ARBA00009256"/>
    </source>
</evidence>
<keyword evidence="6" id="KW-0566">Pantothenate biosynthesis</keyword>
<evidence type="ECO:0000256" key="5">
    <source>
        <dbReference type="ARBA" id="ARBA00022598"/>
    </source>
</evidence>
<evidence type="ECO:0000256" key="9">
    <source>
        <dbReference type="ARBA" id="ARBA00029902"/>
    </source>
</evidence>
<protein>
    <recommendedName>
        <fullName evidence="4">Pantoate--beta-alanine ligase</fullName>
        <ecNumber evidence="3">6.3.2.1</ecNumber>
    </recommendedName>
    <alternativeName>
        <fullName evidence="10">Pantoate-activating enzyme</fullName>
    </alternativeName>
    <alternativeName>
        <fullName evidence="9">Pantothenate synthetase</fullName>
    </alternativeName>
</protein>
<dbReference type="GO" id="GO:0005524">
    <property type="term" value="F:ATP binding"/>
    <property type="evidence" value="ECO:0007669"/>
    <property type="project" value="UniProtKB-KW"/>
</dbReference>
<dbReference type="STRING" id="1051890.A0A3N4LDY6"/>
<name>A0A3N4LDY6_9PEZI</name>
<organism evidence="13 14">
    <name type="scientific">Terfezia boudieri ATCC MYA-4762</name>
    <dbReference type="NCBI Taxonomy" id="1051890"/>
    <lineage>
        <taxon>Eukaryota</taxon>
        <taxon>Fungi</taxon>
        <taxon>Dikarya</taxon>
        <taxon>Ascomycota</taxon>
        <taxon>Pezizomycotina</taxon>
        <taxon>Pezizomycetes</taxon>
        <taxon>Pezizales</taxon>
        <taxon>Pezizaceae</taxon>
        <taxon>Terfezia</taxon>
    </lineage>
</organism>
<dbReference type="GO" id="GO:0004592">
    <property type="term" value="F:pantoate-beta-alanine ligase activity"/>
    <property type="evidence" value="ECO:0007669"/>
    <property type="project" value="UniProtKB-EC"/>
</dbReference>
<feature type="compositionally biased region" description="Polar residues" evidence="12">
    <location>
        <begin position="1"/>
        <end position="14"/>
    </location>
</feature>
<dbReference type="FunCoup" id="A0A3N4LDY6">
    <property type="interactions" value="181"/>
</dbReference>
<dbReference type="NCBIfam" id="TIGR00018">
    <property type="entry name" value="panC"/>
    <property type="match status" value="1"/>
</dbReference>
<feature type="region of interest" description="Disordered" evidence="12">
    <location>
        <begin position="1"/>
        <end position="20"/>
    </location>
</feature>
<gene>
    <name evidence="13" type="ORF">L211DRAFT_814028</name>
</gene>
<keyword evidence="5 13" id="KW-0436">Ligase</keyword>
<dbReference type="Gene3D" id="3.30.1300.10">
    <property type="entry name" value="Pantoate-beta-alanine ligase, C-terminal domain"/>
    <property type="match status" value="1"/>
</dbReference>
<accession>A0A3N4LDY6</accession>
<keyword evidence="8" id="KW-0067">ATP-binding</keyword>
<evidence type="ECO:0000256" key="11">
    <source>
        <dbReference type="ARBA" id="ARBA00048258"/>
    </source>
</evidence>
<dbReference type="EC" id="6.3.2.1" evidence="3"/>
<evidence type="ECO:0000313" key="13">
    <source>
        <dbReference type="EMBL" id="RPB19699.1"/>
    </source>
</evidence>
<evidence type="ECO:0000256" key="1">
    <source>
        <dbReference type="ARBA" id="ARBA00004990"/>
    </source>
</evidence>
<dbReference type="FunFam" id="3.40.50.620:FF:000013">
    <property type="entry name" value="Pantothenate synthetase"/>
    <property type="match status" value="1"/>
</dbReference>
<comment type="pathway">
    <text evidence="1">Cofactor biosynthesis; (R)-pantothenate biosynthesis; (R)-pantothenate from (R)-pantoate and beta-alanine: step 1/1.</text>
</comment>
<dbReference type="Gene3D" id="3.40.50.620">
    <property type="entry name" value="HUPs"/>
    <property type="match status" value="1"/>
</dbReference>
<evidence type="ECO:0000256" key="6">
    <source>
        <dbReference type="ARBA" id="ARBA00022655"/>
    </source>
</evidence>
<evidence type="ECO:0000256" key="4">
    <source>
        <dbReference type="ARBA" id="ARBA00015647"/>
    </source>
</evidence>
<dbReference type="PANTHER" id="PTHR21299:SF1">
    <property type="entry name" value="PANTOATE--BETA-ALANINE LIGASE"/>
    <property type="match status" value="1"/>
</dbReference>
<keyword evidence="7" id="KW-0547">Nucleotide-binding</keyword>
<comment type="catalytic activity">
    <reaction evidence="11">
        <text>(R)-pantoate + beta-alanine + ATP = (R)-pantothenate + AMP + diphosphate + H(+)</text>
        <dbReference type="Rhea" id="RHEA:10912"/>
        <dbReference type="ChEBI" id="CHEBI:15378"/>
        <dbReference type="ChEBI" id="CHEBI:15980"/>
        <dbReference type="ChEBI" id="CHEBI:29032"/>
        <dbReference type="ChEBI" id="CHEBI:30616"/>
        <dbReference type="ChEBI" id="CHEBI:33019"/>
        <dbReference type="ChEBI" id="CHEBI:57966"/>
        <dbReference type="ChEBI" id="CHEBI:456215"/>
        <dbReference type="EC" id="6.3.2.1"/>
    </reaction>
</comment>
<dbReference type="Pfam" id="PF02569">
    <property type="entry name" value="Pantoate_ligase"/>
    <property type="match status" value="1"/>
</dbReference>
<dbReference type="InParanoid" id="A0A3N4LDY6"/>
<dbReference type="InterPro" id="IPR014729">
    <property type="entry name" value="Rossmann-like_a/b/a_fold"/>
</dbReference>
<evidence type="ECO:0000313" key="14">
    <source>
        <dbReference type="Proteomes" id="UP000267821"/>
    </source>
</evidence>
<dbReference type="UniPathway" id="UPA00028">
    <property type="reaction ID" value="UER00005"/>
</dbReference>
<evidence type="ECO:0000256" key="8">
    <source>
        <dbReference type="ARBA" id="ARBA00022840"/>
    </source>
</evidence>